<proteinExistence type="predicted"/>
<protein>
    <submittedName>
        <fullName evidence="1">Uncharacterized protein</fullName>
    </submittedName>
</protein>
<dbReference type="Proteomes" id="UP000051886">
    <property type="component" value="Unassembled WGS sequence"/>
</dbReference>
<comment type="caution">
    <text evidence="1">The sequence shown here is derived from an EMBL/GenBank/DDBJ whole genome shotgun (WGS) entry which is preliminary data.</text>
</comment>
<reference evidence="1 2" key="1">
    <citation type="journal article" date="2015" name="Genome Announc.">
        <title>Expanding the biotechnology potential of lactobacilli through comparative genomics of 213 strains and associated genera.</title>
        <authorList>
            <person name="Sun Z."/>
            <person name="Harris H.M."/>
            <person name="McCann A."/>
            <person name="Guo C."/>
            <person name="Argimon S."/>
            <person name="Zhang W."/>
            <person name="Yang X."/>
            <person name="Jeffery I.B."/>
            <person name="Cooney J.C."/>
            <person name="Kagawa T.F."/>
            <person name="Liu W."/>
            <person name="Song Y."/>
            <person name="Salvetti E."/>
            <person name="Wrobel A."/>
            <person name="Rasinkangas P."/>
            <person name="Parkhill J."/>
            <person name="Rea M.C."/>
            <person name="O'Sullivan O."/>
            <person name="Ritari J."/>
            <person name="Douillard F.P."/>
            <person name="Paul Ross R."/>
            <person name="Yang R."/>
            <person name="Briner A.E."/>
            <person name="Felis G.E."/>
            <person name="de Vos W.M."/>
            <person name="Barrangou R."/>
            <person name="Klaenhammer T.R."/>
            <person name="Caufield P.W."/>
            <person name="Cui Y."/>
            <person name="Zhang H."/>
            <person name="O'Toole P.W."/>
        </authorList>
    </citation>
    <scope>NUCLEOTIDE SEQUENCE [LARGE SCALE GENOMIC DNA]</scope>
    <source>
        <strain evidence="1 2">NBRC 103219</strain>
    </source>
</reference>
<evidence type="ECO:0000313" key="1">
    <source>
        <dbReference type="EMBL" id="KRO02692.1"/>
    </source>
</evidence>
<gene>
    <name evidence="1" type="ORF">IV66_GL000118</name>
</gene>
<accession>A0A0R2LLM0</accession>
<keyword evidence="2" id="KW-1185">Reference proteome</keyword>
<evidence type="ECO:0000313" key="2">
    <source>
        <dbReference type="Proteomes" id="UP000051886"/>
    </source>
</evidence>
<name>A0A0R2LLM0_9LACO</name>
<organism evidence="1 2">
    <name type="scientific">Ligilactobacillus pobuzihii</name>
    <dbReference type="NCBI Taxonomy" id="449659"/>
    <lineage>
        <taxon>Bacteria</taxon>
        <taxon>Bacillati</taxon>
        <taxon>Bacillota</taxon>
        <taxon>Bacilli</taxon>
        <taxon>Lactobacillales</taxon>
        <taxon>Lactobacillaceae</taxon>
        <taxon>Ligilactobacillus</taxon>
    </lineage>
</organism>
<dbReference type="AlphaFoldDB" id="A0A0R2LLM0"/>
<dbReference type="EMBL" id="JQCN01000001">
    <property type="protein sequence ID" value="KRO02692.1"/>
    <property type="molecule type" value="Genomic_DNA"/>
</dbReference>
<sequence length="126" mass="14908">MLDKIANKRFKPDSQTELEGIPIRNFKLRIQRTKNTIELNRNNKKIVLSDTLISTNARAMINNQLRKFLYHSIWPKKARLYEKCPCFPKFMNLLVVNNNHNTNKKIPIYFHQFICPPTLSILTSYS</sequence>